<evidence type="ECO:0000313" key="2">
    <source>
        <dbReference type="Proteomes" id="UP001589607"/>
    </source>
</evidence>
<comment type="caution">
    <text evidence="1">The sequence shown here is derived from an EMBL/GenBank/DDBJ whole genome shotgun (WGS) entry which is preliminary data.</text>
</comment>
<evidence type="ECO:0000313" key="1">
    <source>
        <dbReference type="EMBL" id="MFB9097496.1"/>
    </source>
</evidence>
<evidence type="ECO:0008006" key="3">
    <source>
        <dbReference type="Google" id="ProtNLM"/>
    </source>
</evidence>
<dbReference type="Proteomes" id="UP001589607">
    <property type="component" value="Unassembled WGS sequence"/>
</dbReference>
<gene>
    <name evidence="1" type="ORF">ACFFVF_13290</name>
</gene>
<keyword evidence="2" id="KW-1185">Reference proteome</keyword>
<sequence length="84" mass="9631">MIKSSEKEIIVRYLGKQPSKTIIPILNKKRILNARGKQFSPKSIQDIINGKTENIRVETQIVKIVEAAKRKENNIEALKTQVFN</sequence>
<protein>
    <recommendedName>
        <fullName evidence="3">Recombinase domain-containing protein</fullName>
    </recommendedName>
</protein>
<proteinExistence type="predicted"/>
<dbReference type="EMBL" id="JBHMEY010000054">
    <property type="protein sequence ID" value="MFB9097496.1"/>
    <property type="molecule type" value="Genomic_DNA"/>
</dbReference>
<reference evidence="1 2" key="1">
    <citation type="submission" date="2024-09" db="EMBL/GenBank/DDBJ databases">
        <authorList>
            <person name="Sun Q."/>
            <person name="Mori K."/>
        </authorList>
    </citation>
    <scope>NUCLEOTIDE SEQUENCE [LARGE SCALE GENOMIC DNA]</scope>
    <source>
        <strain evidence="1 2">CECT 7955</strain>
    </source>
</reference>
<dbReference type="RefSeq" id="WP_236453069.1">
    <property type="nucleotide sequence ID" value="NZ_CBCSGE010000026.1"/>
</dbReference>
<accession>A0ABV5GQ82</accession>
<name>A0ABV5GQ82_9FLAO</name>
<organism evidence="1 2">
    <name type="scientific">Flavobacterium jumunjinense</name>
    <dbReference type="NCBI Taxonomy" id="998845"/>
    <lineage>
        <taxon>Bacteria</taxon>
        <taxon>Pseudomonadati</taxon>
        <taxon>Bacteroidota</taxon>
        <taxon>Flavobacteriia</taxon>
        <taxon>Flavobacteriales</taxon>
        <taxon>Flavobacteriaceae</taxon>
        <taxon>Flavobacterium</taxon>
    </lineage>
</organism>